<accession>A0ABD2W1E7</accession>
<sequence>MINEKVYKIMNFDNTRGSRILCIYVFIDIITCIVNTMFNYFSDQVHYSTTNQNAPKYSLYCCPPFFEEKIISLEGFHECVKLPAIL</sequence>
<dbReference type="EMBL" id="JBJJXI010000143">
    <property type="protein sequence ID" value="KAL3386830.1"/>
    <property type="molecule type" value="Genomic_DNA"/>
</dbReference>
<evidence type="ECO:0000313" key="2">
    <source>
        <dbReference type="EMBL" id="KAL3386830.1"/>
    </source>
</evidence>
<comment type="caution">
    <text evidence="2">The sequence shown here is derived from an EMBL/GenBank/DDBJ whole genome shotgun (WGS) entry which is preliminary data.</text>
</comment>
<name>A0ABD2W1E7_9HYME</name>
<protein>
    <submittedName>
        <fullName evidence="2">Uncharacterized protein</fullName>
    </submittedName>
</protein>
<dbReference type="AlphaFoldDB" id="A0ABD2W1E7"/>
<dbReference type="Proteomes" id="UP001627154">
    <property type="component" value="Unassembled WGS sequence"/>
</dbReference>
<keyword evidence="1" id="KW-1133">Transmembrane helix</keyword>
<evidence type="ECO:0000256" key="1">
    <source>
        <dbReference type="SAM" id="Phobius"/>
    </source>
</evidence>
<keyword evidence="3" id="KW-1185">Reference proteome</keyword>
<proteinExistence type="predicted"/>
<keyword evidence="1" id="KW-0812">Transmembrane</keyword>
<keyword evidence="1" id="KW-0472">Membrane</keyword>
<evidence type="ECO:0000313" key="3">
    <source>
        <dbReference type="Proteomes" id="UP001627154"/>
    </source>
</evidence>
<organism evidence="2 3">
    <name type="scientific">Trichogramma kaykai</name>
    <dbReference type="NCBI Taxonomy" id="54128"/>
    <lineage>
        <taxon>Eukaryota</taxon>
        <taxon>Metazoa</taxon>
        <taxon>Ecdysozoa</taxon>
        <taxon>Arthropoda</taxon>
        <taxon>Hexapoda</taxon>
        <taxon>Insecta</taxon>
        <taxon>Pterygota</taxon>
        <taxon>Neoptera</taxon>
        <taxon>Endopterygota</taxon>
        <taxon>Hymenoptera</taxon>
        <taxon>Apocrita</taxon>
        <taxon>Proctotrupomorpha</taxon>
        <taxon>Chalcidoidea</taxon>
        <taxon>Trichogrammatidae</taxon>
        <taxon>Trichogramma</taxon>
    </lineage>
</organism>
<feature type="transmembrane region" description="Helical" evidence="1">
    <location>
        <begin position="21"/>
        <end position="41"/>
    </location>
</feature>
<gene>
    <name evidence="2" type="ORF">TKK_017757</name>
</gene>
<reference evidence="2 3" key="1">
    <citation type="journal article" date="2024" name="bioRxiv">
        <title>A reference genome for Trichogramma kaykai: A tiny desert-dwelling parasitoid wasp with competing sex-ratio distorters.</title>
        <authorList>
            <person name="Culotta J."/>
            <person name="Lindsey A.R."/>
        </authorList>
    </citation>
    <scope>NUCLEOTIDE SEQUENCE [LARGE SCALE GENOMIC DNA]</scope>
    <source>
        <strain evidence="2 3">KSX58</strain>
    </source>
</reference>